<comment type="caution">
    <text evidence="4">The sequence shown here is derived from an EMBL/GenBank/DDBJ whole genome shotgun (WGS) entry which is preliminary data.</text>
</comment>
<dbReference type="Proteomes" id="UP000826195">
    <property type="component" value="Unassembled WGS sequence"/>
</dbReference>
<dbReference type="GO" id="GO:0008270">
    <property type="term" value="F:zinc ion binding"/>
    <property type="evidence" value="ECO:0007669"/>
    <property type="project" value="TreeGrafter"/>
</dbReference>
<dbReference type="EMBL" id="JAHXZJ010001864">
    <property type="protein sequence ID" value="KAH0549493.1"/>
    <property type="molecule type" value="Genomic_DNA"/>
</dbReference>
<evidence type="ECO:0000313" key="5">
    <source>
        <dbReference type="Proteomes" id="UP000826195"/>
    </source>
</evidence>
<dbReference type="Pfam" id="PF11838">
    <property type="entry name" value="ERAP1_C"/>
    <property type="match status" value="1"/>
</dbReference>
<evidence type="ECO:0000256" key="1">
    <source>
        <dbReference type="ARBA" id="ARBA00010136"/>
    </source>
</evidence>
<dbReference type="GO" id="GO:0005737">
    <property type="term" value="C:cytoplasm"/>
    <property type="evidence" value="ECO:0007669"/>
    <property type="project" value="TreeGrafter"/>
</dbReference>
<sequence>MEFLGNQILTHGYPVVTVIRNYTASNAVVTQKRFSTSSTKNFSEKFWIPLNCANDSSPTFDDTSINWWLSPDSNEIEIPVAASSDKNWNLILDYLKTSNYHKIHPINRAQIIDDVLTFAEFGYVNHSLVFELTEYLQQETHRIPLAKFLDYFFNIHDSRLLKISDYHKEFEKHCLSREKKKIENIFCNGIREADQKSWDRLFKDL</sequence>
<dbReference type="GO" id="GO:0043171">
    <property type="term" value="P:peptide catabolic process"/>
    <property type="evidence" value="ECO:0007669"/>
    <property type="project" value="TreeGrafter"/>
</dbReference>
<keyword evidence="5" id="KW-1185">Reference proteome</keyword>
<dbReference type="PANTHER" id="PTHR11533:SF276">
    <property type="entry name" value="GLUTAMYL AMINOPEPTIDASE"/>
    <property type="match status" value="1"/>
</dbReference>
<accession>A0AAV7ICV3</accession>
<proteinExistence type="inferred from homology"/>
<evidence type="ECO:0000313" key="4">
    <source>
        <dbReference type="EMBL" id="KAH0549493.1"/>
    </source>
</evidence>
<dbReference type="InterPro" id="IPR024571">
    <property type="entry name" value="ERAP1-like_C_dom"/>
</dbReference>
<dbReference type="GO" id="GO:0042277">
    <property type="term" value="F:peptide binding"/>
    <property type="evidence" value="ECO:0007669"/>
    <property type="project" value="TreeGrafter"/>
</dbReference>
<feature type="domain" description="ERAP1-like C-terminal" evidence="3">
    <location>
        <begin position="84"/>
        <end position="173"/>
    </location>
</feature>
<name>A0AAV7ICV3_COTGL</name>
<dbReference type="GO" id="GO:0005615">
    <property type="term" value="C:extracellular space"/>
    <property type="evidence" value="ECO:0007669"/>
    <property type="project" value="TreeGrafter"/>
</dbReference>
<dbReference type="GO" id="GO:0006508">
    <property type="term" value="P:proteolysis"/>
    <property type="evidence" value="ECO:0007669"/>
    <property type="project" value="TreeGrafter"/>
</dbReference>
<comment type="similarity">
    <text evidence="1">Belongs to the peptidase M1 family.</text>
</comment>
<dbReference type="AlphaFoldDB" id="A0AAV7ICV3"/>
<gene>
    <name evidence="4" type="ORF">KQX54_009743</name>
</gene>
<protein>
    <recommendedName>
        <fullName evidence="3">ERAP1-like C-terminal domain-containing protein</fullName>
    </recommendedName>
</protein>
<dbReference type="InterPro" id="IPR050344">
    <property type="entry name" value="Peptidase_M1_aminopeptidases"/>
</dbReference>
<keyword evidence="2" id="KW-0378">Hydrolase</keyword>
<keyword evidence="2" id="KW-0645">Protease</keyword>
<organism evidence="4 5">
    <name type="scientific">Cotesia glomerata</name>
    <name type="common">Lepidopteran parasitic wasp</name>
    <name type="synonym">Apanteles glomeratus</name>
    <dbReference type="NCBI Taxonomy" id="32391"/>
    <lineage>
        <taxon>Eukaryota</taxon>
        <taxon>Metazoa</taxon>
        <taxon>Ecdysozoa</taxon>
        <taxon>Arthropoda</taxon>
        <taxon>Hexapoda</taxon>
        <taxon>Insecta</taxon>
        <taxon>Pterygota</taxon>
        <taxon>Neoptera</taxon>
        <taxon>Endopterygota</taxon>
        <taxon>Hymenoptera</taxon>
        <taxon>Apocrita</taxon>
        <taxon>Ichneumonoidea</taxon>
        <taxon>Braconidae</taxon>
        <taxon>Microgastrinae</taxon>
        <taxon>Cotesia</taxon>
    </lineage>
</organism>
<reference evidence="4 5" key="1">
    <citation type="journal article" date="2021" name="J. Hered.">
        <title>A chromosome-level genome assembly of the parasitoid wasp, Cotesia glomerata (Hymenoptera: Braconidae).</title>
        <authorList>
            <person name="Pinto B.J."/>
            <person name="Weis J.J."/>
            <person name="Gamble T."/>
            <person name="Ode P.J."/>
            <person name="Paul R."/>
            <person name="Zaspel J.M."/>
        </authorList>
    </citation>
    <scope>NUCLEOTIDE SEQUENCE [LARGE SCALE GENOMIC DNA]</scope>
    <source>
        <strain evidence="4">CgM1</strain>
    </source>
</reference>
<evidence type="ECO:0000256" key="2">
    <source>
        <dbReference type="ARBA" id="ARBA00022438"/>
    </source>
</evidence>
<dbReference type="Gene3D" id="1.25.50.20">
    <property type="match status" value="1"/>
</dbReference>
<evidence type="ECO:0000259" key="3">
    <source>
        <dbReference type="Pfam" id="PF11838"/>
    </source>
</evidence>
<keyword evidence="2" id="KW-0031">Aminopeptidase</keyword>
<dbReference type="GO" id="GO:0070006">
    <property type="term" value="F:metalloaminopeptidase activity"/>
    <property type="evidence" value="ECO:0007669"/>
    <property type="project" value="TreeGrafter"/>
</dbReference>
<dbReference type="PANTHER" id="PTHR11533">
    <property type="entry name" value="PROTEASE M1 ZINC METALLOPROTEASE"/>
    <property type="match status" value="1"/>
</dbReference>
<dbReference type="GO" id="GO:0016020">
    <property type="term" value="C:membrane"/>
    <property type="evidence" value="ECO:0007669"/>
    <property type="project" value="TreeGrafter"/>
</dbReference>